<sequence length="351" mass="38218">MSDWSHLEDFRVVRLNAVLSQMSQYERDRFREHHLHPFEVEANTPPTIIPRISDCDAIFVVSTALPEGVIESLSRCRVISRLGTGTDKIDVAAATRKGILVTNVPTFCVEEQADHTMALLLALHRKLPQMSAAMASGAWNKARRQASTNQRLDGRVLGLVGFGNSARAVARRAQGFGIRVVATRRNMDAPKDAADELGVEMMGLEELLEQSDDVSLHLPLTDETYHLLDGAMLRKMKQGAYLINTSRGAIVDETALVDLLRAGTLAGAGIDTFEGIDVFVEEEGPSDHPLLSLDNVILSPHVGAISVQAMQDVTNGGIGNAAAVLSGYWPPAENLVNPEVVPRFPLAKREE</sequence>
<dbReference type="InterPro" id="IPR006140">
    <property type="entry name" value="D-isomer_DH_NAD-bd"/>
</dbReference>
<dbReference type="InterPro" id="IPR006139">
    <property type="entry name" value="D-isomer_2_OHA_DH_cat_dom"/>
</dbReference>
<evidence type="ECO:0000259" key="6">
    <source>
        <dbReference type="Pfam" id="PF02826"/>
    </source>
</evidence>
<keyword evidence="2 4" id="KW-0560">Oxidoreductase</keyword>
<evidence type="ECO:0000256" key="2">
    <source>
        <dbReference type="ARBA" id="ARBA00023002"/>
    </source>
</evidence>
<dbReference type="AlphaFoldDB" id="A0A6B0YMN4"/>
<organism evidence="7">
    <name type="scientific">Caldilineaceae bacterium SB0664_bin_27</name>
    <dbReference type="NCBI Taxonomy" id="2605260"/>
    <lineage>
        <taxon>Bacteria</taxon>
        <taxon>Bacillati</taxon>
        <taxon>Chloroflexota</taxon>
        <taxon>Caldilineae</taxon>
        <taxon>Caldilineales</taxon>
        <taxon>Caldilineaceae</taxon>
    </lineage>
</organism>
<dbReference type="PROSITE" id="PS00671">
    <property type="entry name" value="D_2_HYDROXYACID_DH_3"/>
    <property type="match status" value="1"/>
</dbReference>
<dbReference type="GO" id="GO:0016616">
    <property type="term" value="F:oxidoreductase activity, acting on the CH-OH group of donors, NAD or NADP as acceptor"/>
    <property type="evidence" value="ECO:0007669"/>
    <property type="project" value="InterPro"/>
</dbReference>
<dbReference type="GO" id="GO:0003714">
    <property type="term" value="F:transcription corepressor activity"/>
    <property type="evidence" value="ECO:0007669"/>
    <property type="project" value="InterPro"/>
</dbReference>
<dbReference type="PANTHER" id="PTHR42789:SF1">
    <property type="entry name" value="D-ISOMER SPECIFIC 2-HYDROXYACID DEHYDROGENASE FAMILY PROTEIN (AFU_ORTHOLOGUE AFUA_6G10090)"/>
    <property type="match status" value="1"/>
</dbReference>
<protein>
    <submittedName>
        <fullName evidence="7">C-terminal binding protein</fullName>
    </submittedName>
</protein>
<evidence type="ECO:0000256" key="4">
    <source>
        <dbReference type="RuleBase" id="RU003719"/>
    </source>
</evidence>
<reference evidence="7" key="1">
    <citation type="submission" date="2019-09" db="EMBL/GenBank/DDBJ databases">
        <title>Characterisation of the sponge microbiome using genome-centric metagenomics.</title>
        <authorList>
            <person name="Engelberts J.P."/>
            <person name="Robbins S.J."/>
            <person name="De Goeij J.M."/>
            <person name="Aranda M."/>
            <person name="Bell S.C."/>
            <person name="Webster N.S."/>
        </authorList>
    </citation>
    <scope>NUCLEOTIDE SEQUENCE</scope>
    <source>
        <strain evidence="7">SB0664_bin_27</strain>
    </source>
</reference>
<dbReference type="GO" id="GO:0051287">
    <property type="term" value="F:NAD binding"/>
    <property type="evidence" value="ECO:0007669"/>
    <property type="project" value="InterPro"/>
</dbReference>
<feature type="domain" description="D-isomer specific 2-hydroxyacid dehydrogenase catalytic" evidence="5">
    <location>
        <begin position="17"/>
        <end position="331"/>
    </location>
</feature>
<dbReference type="Pfam" id="PF02826">
    <property type="entry name" value="2-Hacid_dh_C"/>
    <property type="match status" value="1"/>
</dbReference>
<accession>A0A6B0YMN4</accession>
<evidence type="ECO:0000313" key="7">
    <source>
        <dbReference type="EMBL" id="MXY92294.1"/>
    </source>
</evidence>
<dbReference type="InterPro" id="IPR043322">
    <property type="entry name" value="CtBP"/>
</dbReference>
<dbReference type="FunFam" id="3.40.50.720:FF:000203">
    <property type="entry name" value="D-3-phosphoglycerate dehydrogenase (SerA)"/>
    <property type="match status" value="1"/>
</dbReference>
<evidence type="ECO:0000256" key="1">
    <source>
        <dbReference type="ARBA" id="ARBA00005854"/>
    </source>
</evidence>
<dbReference type="InterPro" id="IPR050857">
    <property type="entry name" value="D-2-hydroxyacid_DH"/>
</dbReference>
<evidence type="ECO:0000259" key="5">
    <source>
        <dbReference type="Pfam" id="PF00389"/>
    </source>
</evidence>
<dbReference type="SUPFAM" id="SSF52283">
    <property type="entry name" value="Formate/glycerate dehydrogenase catalytic domain-like"/>
    <property type="match status" value="1"/>
</dbReference>
<keyword evidence="3" id="KW-0520">NAD</keyword>
<name>A0A6B0YMN4_9CHLR</name>
<evidence type="ECO:0000256" key="3">
    <source>
        <dbReference type="ARBA" id="ARBA00023027"/>
    </source>
</evidence>
<dbReference type="CDD" id="cd05299">
    <property type="entry name" value="CtBP_dh"/>
    <property type="match status" value="1"/>
</dbReference>
<proteinExistence type="inferred from homology"/>
<dbReference type="InterPro" id="IPR029753">
    <property type="entry name" value="D-isomer_DH_CS"/>
</dbReference>
<dbReference type="InterPro" id="IPR036291">
    <property type="entry name" value="NAD(P)-bd_dom_sf"/>
</dbReference>
<feature type="domain" description="D-isomer specific 2-hydroxyacid dehydrogenase NAD-binding" evidence="6">
    <location>
        <begin position="117"/>
        <end position="303"/>
    </location>
</feature>
<dbReference type="SUPFAM" id="SSF51735">
    <property type="entry name" value="NAD(P)-binding Rossmann-fold domains"/>
    <property type="match status" value="1"/>
</dbReference>
<dbReference type="PANTHER" id="PTHR42789">
    <property type="entry name" value="D-ISOMER SPECIFIC 2-HYDROXYACID DEHYDROGENASE FAMILY PROTEIN (AFU_ORTHOLOGUE AFUA_6G10090)"/>
    <property type="match status" value="1"/>
</dbReference>
<dbReference type="EMBL" id="VXRG01000026">
    <property type="protein sequence ID" value="MXY92294.1"/>
    <property type="molecule type" value="Genomic_DNA"/>
</dbReference>
<dbReference type="Pfam" id="PF00389">
    <property type="entry name" value="2-Hacid_dh"/>
    <property type="match status" value="1"/>
</dbReference>
<comment type="caution">
    <text evidence="7">The sequence shown here is derived from an EMBL/GenBank/DDBJ whole genome shotgun (WGS) entry which is preliminary data.</text>
</comment>
<gene>
    <name evidence="7" type="ORF">F4Y42_02475</name>
</gene>
<comment type="similarity">
    <text evidence="1 4">Belongs to the D-isomer specific 2-hydroxyacid dehydrogenase family.</text>
</comment>
<dbReference type="Gene3D" id="3.40.50.720">
    <property type="entry name" value="NAD(P)-binding Rossmann-like Domain"/>
    <property type="match status" value="2"/>
</dbReference>